<evidence type="ECO:0000313" key="2">
    <source>
        <dbReference type="EMBL" id="KZX17682.1"/>
    </source>
</evidence>
<keyword evidence="1" id="KW-1133">Transmembrane helix</keyword>
<dbReference type="RefSeq" id="WP_067257520.1">
    <property type="nucleotide sequence ID" value="NZ_LWMW01000022.1"/>
</dbReference>
<comment type="caution">
    <text evidence="2">The sequence shown here is derived from an EMBL/GenBank/DDBJ whole genome shotgun (WGS) entry which is preliminary data.</text>
</comment>
<sequence>MNTSGDVLYTFVTNNEVQNLEEATILPPPIPPTPPEPTPTQNQVVMEHNNNPTVQGSMKPTGVPIVVIIMVLLSIMGLTTYNRKK</sequence>
<reference evidence="2 3" key="1">
    <citation type="submission" date="2016-04" db="EMBL/GenBank/DDBJ databases">
        <title>Genome sequence of Methanobrevibacter cuticularis DSM 11139.</title>
        <authorList>
            <person name="Poehlein A."/>
            <person name="Seedorf H."/>
            <person name="Daniel R."/>
        </authorList>
    </citation>
    <scope>NUCLEOTIDE SEQUENCE [LARGE SCALE GENOMIC DNA]</scope>
    <source>
        <strain evidence="2 3">DSM 11139</strain>
    </source>
</reference>
<proteinExistence type="predicted"/>
<keyword evidence="1" id="KW-0472">Membrane</keyword>
<gene>
    <name evidence="2" type="ORF">MBCUT_01600</name>
</gene>
<keyword evidence="3" id="KW-1185">Reference proteome</keyword>
<name>A0A166FHK7_9EURY</name>
<dbReference type="Proteomes" id="UP000077275">
    <property type="component" value="Unassembled WGS sequence"/>
</dbReference>
<feature type="transmembrane region" description="Helical" evidence="1">
    <location>
        <begin position="62"/>
        <end position="81"/>
    </location>
</feature>
<keyword evidence="1" id="KW-0812">Transmembrane</keyword>
<dbReference type="AlphaFoldDB" id="A0A166FHK7"/>
<accession>A0A166FHK7</accession>
<dbReference type="EMBL" id="LWMW01000022">
    <property type="protein sequence ID" value="KZX17682.1"/>
    <property type="molecule type" value="Genomic_DNA"/>
</dbReference>
<protein>
    <submittedName>
        <fullName evidence="2">Uncharacterized protein</fullName>
    </submittedName>
</protein>
<dbReference type="PATRIC" id="fig|47311.3.peg.168"/>
<evidence type="ECO:0000313" key="3">
    <source>
        <dbReference type="Proteomes" id="UP000077275"/>
    </source>
</evidence>
<organism evidence="2 3">
    <name type="scientific">Methanobrevibacter cuticularis</name>
    <dbReference type="NCBI Taxonomy" id="47311"/>
    <lineage>
        <taxon>Archaea</taxon>
        <taxon>Methanobacteriati</taxon>
        <taxon>Methanobacteriota</taxon>
        <taxon>Methanomada group</taxon>
        <taxon>Methanobacteria</taxon>
        <taxon>Methanobacteriales</taxon>
        <taxon>Methanobacteriaceae</taxon>
        <taxon>Methanobrevibacter</taxon>
    </lineage>
</organism>
<evidence type="ECO:0000256" key="1">
    <source>
        <dbReference type="SAM" id="Phobius"/>
    </source>
</evidence>